<gene>
    <name evidence="1" type="ORF">J2T10_001984</name>
</gene>
<protein>
    <submittedName>
        <fullName evidence="1">Uncharacterized protein</fullName>
    </submittedName>
</protein>
<proteinExistence type="predicted"/>
<accession>A0ABT9TL06</accession>
<comment type="caution">
    <text evidence="1">The sequence shown here is derived from an EMBL/GenBank/DDBJ whole genome shotgun (WGS) entry which is preliminary data.</text>
</comment>
<dbReference type="Proteomes" id="UP001244563">
    <property type="component" value="Unassembled WGS sequence"/>
</dbReference>
<evidence type="ECO:0000313" key="2">
    <source>
        <dbReference type="Proteomes" id="UP001244563"/>
    </source>
</evidence>
<keyword evidence="2" id="KW-1185">Reference proteome</keyword>
<reference evidence="1 2" key="1">
    <citation type="submission" date="2023-07" db="EMBL/GenBank/DDBJ databases">
        <title>Sorghum-associated microbial communities from plants grown in Nebraska, USA.</title>
        <authorList>
            <person name="Schachtman D."/>
        </authorList>
    </citation>
    <scope>NUCLEOTIDE SEQUENCE [LARGE SCALE GENOMIC DNA]</scope>
    <source>
        <strain evidence="1 2">CC523</strain>
    </source>
</reference>
<organism evidence="1 2">
    <name type="scientific">Paenarthrobacter nicotinovorans</name>
    <name type="common">Arthrobacter nicotinovorans</name>
    <dbReference type="NCBI Taxonomy" id="29320"/>
    <lineage>
        <taxon>Bacteria</taxon>
        <taxon>Bacillati</taxon>
        <taxon>Actinomycetota</taxon>
        <taxon>Actinomycetes</taxon>
        <taxon>Micrococcales</taxon>
        <taxon>Micrococcaceae</taxon>
        <taxon>Paenarthrobacter</taxon>
    </lineage>
</organism>
<dbReference type="RefSeq" id="WP_306877991.1">
    <property type="nucleotide sequence ID" value="NZ_JAUSSW010000004.1"/>
</dbReference>
<sequence>MKTRHAAQIRHGINEARAGNNLNYRAETPLTARAFIRTLHSLAQAELCHVLNWEWHNDGNGPEAEEGR</sequence>
<name>A0ABT9TL06_PAENI</name>
<evidence type="ECO:0000313" key="1">
    <source>
        <dbReference type="EMBL" id="MDQ0102338.1"/>
    </source>
</evidence>
<dbReference type="EMBL" id="JAUSSW010000004">
    <property type="protein sequence ID" value="MDQ0102338.1"/>
    <property type="molecule type" value="Genomic_DNA"/>
</dbReference>